<dbReference type="AlphaFoldDB" id="A0A8J3FX79"/>
<comment type="caution">
    <text evidence="2">The sequence shown here is derived from an EMBL/GenBank/DDBJ whole genome shotgun (WGS) entry which is preliminary data.</text>
</comment>
<dbReference type="RefSeq" id="WP_229686783.1">
    <property type="nucleotide sequence ID" value="NZ_BMMK01000039.1"/>
</dbReference>
<sequence>MSTSTNTTSDTTQRLMQAALEAASRGWPVFPLAPGTKKHPVLHGARRCRRTGPCRDGHLGWEERATTDPDRIRQCWATGPWNIGLATGPAGLLVVDLDVPKPGEKPPAEWAKQDATCGEDVLILLAEQAGQLPPFDTRTVRTARGGVHLYFAAPDTPLLRSTVGQLGWKVDTRGHGGYVVAAGSVTDHSGYEVTADVDPVPLPGWLVERLAPPPLPVQRPVEVNLGSGRRARFLDAAIAGETARVAEAPGGEHNRSLYLASVALGQLVAGGALAEEDVRRVLLNAAAGHIAGPCGCTQRQAEATITSGLRAGARRPRRLPDRGRAA</sequence>
<dbReference type="Proteomes" id="UP000637578">
    <property type="component" value="Unassembled WGS sequence"/>
</dbReference>
<feature type="domain" description="DNA primase/polymerase bifunctional N-terminal" evidence="1">
    <location>
        <begin position="19"/>
        <end position="206"/>
    </location>
</feature>
<name>A0A8J3FX79_9PSEU</name>
<proteinExistence type="predicted"/>
<dbReference type="SUPFAM" id="SSF56747">
    <property type="entry name" value="Prim-pol domain"/>
    <property type="match status" value="1"/>
</dbReference>
<keyword evidence="3" id="KW-1185">Reference proteome</keyword>
<reference evidence="2" key="1">
    <citation type="journal article" date="2014" name="Int. J. Syst. Evol. Microbiol.">
        <title>Complete genome sequence of Corynebacterium casei LMG S-19264T (=DSM 44701T), isolated from a smear-ripened cheese.</title>
        <authorList>
            <consortium name="US DOE Joint Genome Institute (JGI-PGF)"/>
            <person name="Walter F."/>
            <person name="Albersmeier A."/>
            <person name="Kalinowski J."/>
            <person name="Ruckert C."/>
        </authorList>
    </citation>
    <scope>NUCLEOTIDE SEQUENCE</scope>
    <source>
        <strain evidence="2">CGMCC 4.5737</strain>
    </source>
</reference>
<evidence type="ECO:0000313" key="2">
    <source>
        <dbReference type="EMBL" id="GGM77354.1"/>
    </source>
</evidence>
<organism evidence="2 3">
    <name type="scientific">Longimycelium tulufanense</name>
    <dbReference type="NCBI Taxonomy" id="907463"/>
    <lineage>
        <taxon>Bacteria</taxon>
        <taxon>Bacillati</taxon>
        <taxon>Actinomycetota</taxon>
        <taxon>Actinomycetes</taxon>
        <taxon>Pseudonocardiales</taxon>
        <taxon>Pseudonocardiaceae</taxon>
        <taxon>Longimycelium</taxon>
    </lineage>
</organism>
<protein>
    <recommendedName>
        <fullName evidence="1">DNA primase/polymerase bifunctional N-terminal domain-containing protein</fullName>
    </recommendedName>
</protein>
<accession>A0A8J3FX79</accession>
<gene>
    <name evidence="2" type="ORF">GCM10012275_55020</name>
</gene>
<dbReference type="CDD" id="cd04859">
    <property type="entry name" value="Prim_Pol"/>
    <property type="match status" value="1"/>
</dbReference>
<dbReference type="EMBL" id="BMMK01000039">
    <property type="protein sequence ID" value="GGM77354.1"/>
    <property type="molecule type" value="Genomic_DNA"/>
</dbReference>
<evidence type="ECO:0000313" key="3">
    <source>
        <dbReference type="Proteomes" id="UP000637578"/>
    </source>
</evidence>
<dbReference type="Pfam" id="PF09250">
    <property type="entry name" value="Prim-Pol"/>
    <property type="match status" value="1"/>
</dbReference>
<dbReference type="SMART" id="SM00943">
    <property type="entry name" value="Prim-Pol"/>
    <property type="match status" value="1"/>
</dbReference>
<dbReference type="InterPro" id="IPR015330">
    <property type="entry name" value="DNA_primase/pol_bifunc_N"/>
</dbReference>
<reference evidence="2" key="2">
    <citation type="submission" date="2020-09" db="EMBL/GenBank/DDBJ databases">
        <authorList>
            <person name="Sun Q."/>
            <person name="Zhou Y."/>
        </authorList>
    </citation>
    <scope>NUCLEOTIDE SEQUENCE</scope>
    <source>
        <strain evidence="2">CGMCC 4.5737</strain>
    </source>
</reference>
<evidence type="ECO:0000259" key="1">
    <source>
        <dbReference type="SMART" id="SM00943"/>
    </source>
</evidence>